<feature type="region of interest" description="Disordered" evidence="1">
    <location>
        <begin position="283"/>
        <end position="321"/>
    </location>
</feature>
<reference evidence="2" key="2">
    <citation type="submission" date="2025-09" db="UniProtKB">
        <authorList>
            <consortium name="Ensembl"/>
        </authorList>
    </citation>
    <scope>IDENTIFICATION</scope>
</reference>
<feature type="region of interest" description="Disordered" evidence="1">
    <location>
        <begin position="210"/>
        <end position="236"/>
    </location>
</feature>
<feature type="region of interest" description="Disordered" evidence="1">
    <location>
        <begin position="16"/>
        <end position="40"/>
    </location>
</feature>
<organism evidence="2 3">
    <name type="scientific">Athene cunicularia</name>
    <name type="common">Burrowing owl</name>
    <name type="synonym">Speotyto cunicularia</name>
    <dbReference type="NCBI Taxonomy" id="194338"/>
    <lineage>
        <taxon>Eukaryota</taxon>
        <taxon>Metazoa</taxon>
        <taxon>Chordata</taxon>
        <taxon>Craniata</taxon>
        <taxon>Vertebrata</taxon>
        <taxon>Euteleostomi</taxon>
        <taxon>Archelosauria</taxon>
        <taxon>Archosauria</taxon>
        <taxon>Dinosauria</taxon>
        <taxon>Saurischia</taxon>
        <taxon>Theropoda</taxon>
        <taxon>Coelurosauria</taxon>
        <taxon>Aves</taxon>
        <taxon>Neognathae</taxon>
        <taxon>Neoaves</taxon>
        <taxon>Telluraves</taxon>
        <taxon>Strigiformes</taxon>
        <taxon>Strigidae</taxon>
        <taxon>Athene</taxon>
    </lineage>
</organism>
<protein>
    <submittedName>
        <fullName evidence="2">Sp1 transcription factor</fullName>
    </submittedName>
</protein>
<feature type="region of interest" description="Disordered" evidence="1">
    <location>
        <begin position="57"/>
        <end position="86"/>
    </location>
</feature>
<evidence type="ECO:0000313" key="3">
    <source>
        <dbReference type="Proteomes" id="UP000472269"/>
    </source>
</evidence>
<dbReference type="OMA" id="SHAANGW"/>
<keyword evidence="3" id="KW-1185">Reference proteome</keyword>
<proteinExistence type="predicted"/>
<reference evidence="2" key="1">
    <citation type="submission" date="2025-08" db="UniProtKB">
        <authorList>
            <consortium name="Ensembl"/>
        </authorList>
    </citation>
    <scope>IDENTIFICATION</scope>
</reference>
<dbReference type="Ensembl" id="ENSACUT00000018962.1">
    <property type="protein sequence ID" value="ENSACUP00000017776.1"/>
    <property type="gene ID" value="ENSACUG00000011939.1"/>
</dbReference>
<dbReference type="Proteomes" id="UP000472269">
    <property type="component" value="Unplaced"/>
</dbReference>
<dbReference type="AlphaFoldDB" id="A0A663N1W8"/>
<feature type="compositionally biased region" description="Low complexity" evidence="1">
    <location>
        <begin position="284"/>
        <end position="321"/>
    </location>
</feature>
<evidence type="ECO:0000313" key="2">
    <source>
        <dbReference type="Ensembl" id="ENSACUP00000017776.1"/>
    </source>
</evidence>
<evidence type="ECO:0000256" key="1">
    <source>
        <dbReference type="SAM" id="MobiDB-lite"/>
    </source>
</evidence>
<sequence length="554" mass="56721">ESQPSPLALLAATCSRIESPNENSNSSQGQQGGSGELDLTAAAAQIAQSANGWQIISAGSSTPTASKEQGSNGSNGGDASKSRPVLTGLPGVIPNIQYQVIPQFQTIDGQQLQFATTPAQVNVQQDASGQLQIIPGTNQQIITSRAGTSNLIAMPNLLQQAVPIQGVGLTNNTLSGQTQYVANVPVALNGNITLLPVNSVAASLAPTSQTVTLSSSGSPDSSSQPATSGAAISSTNTATSHASSGAFFTNANSYSTTTTTSNMGIMNFSTSATVGTNVQAQTPQRVSSVQSSDSLQSQVSGVALQPGQQKEGDQSQQSQQQQQILIQPQLVQGGQTFATQAISQDALQNLQLQAVPNSGPIIIRTPTVGPNGQVSWQTIQLQNLQVQNPQAQTITLAPMQGVSLGQTGSTSTTLTPIASLPSGTVTVNAAQLSSMPGLQTINLSALGASGIQVHQLQGLPLAIANTAGKLVSLGSFSVAGQRKLKAKPCRLAALTAERQQKNVAQSDSSCFLLARRGCCSPGVVLQHYFGLLLQQLGLQASAGLLQTMPQSGLA</sequence>
<name>A0A663N1W8_ATHCN</name>
<feature type="compositionally biased region" description="Polar residues" evidence="1">
    <location>
        <begin position="57"/>
        <end position="72"/>
    </location>
</feature>
<feature type="compositionally biased region" description="Low complexity" evidence="1">
    <location>
        <begin position="18"/>
        <end position="29"/>
    </location>
</feature>
<accession>A0A663N1W8</accession>
<feature type="compositionally biased region" description="Low complexity" evidence="1">
    <location>
        <begin position="214"/>
        <end position="236"/>
    </location>
</feature>